<name>A0A067JS76_JATCU</name>
<feature type="compositionally biased region" description="Polar residues" evidence="1">
    <location>
        <begin position="64"/>
        <end position="83"/>
    </location>
</feature>
<dbReference type="EMBL" id="KK915447">
    <property type="protein sequence ID" value="KDP22399.1"/>
    <property type="molecule type" value="Genomic_DNA"/>
</dbReference>
<dbReference type="STRING" id="180498.A0A067JS76"/>
<dbReference type="InterPro" id="IPR038789">
    <property type="entry name" value="LPA2-like"/>
</dbReference>
<dbReference type="OrthoDB" id="568307at2759"/>
<keyword evidence="2" id="KW-0812">Transmembrane</keyword>
<dbReference type="GO" id="GO:0009507">
    <property type="term" value="C:chloroplast"/>
    <property type="evidence" value="ECO:0007669"/>
    <property type="project" value="TreeGrafter"/>
</dbReference>
<dbReference type="Proteomes" id="UP000027138">
    <property type="component" value="Unassembled WGS sequence"/>
</dbReference>
<keyword evidence="4" id="KW-1185">Reference proteome</keyword>
<accession>A0A067JS76</accession>
<protein>
    <recommendedName>
        <fullName evidence="5">Protein LOW PSII ACCUMULATION 2, chloroplastic</fullName>
    </recommendedName>
</protein>
<gene>
    <name evidence="3" type="ORF">JCGZ_26230</name>
</gene>
<proteinExistence type="predicted"/>
<evidence type="ECO:0000313" key="3">
    <source>
        <dbReference type="EMBL" id="KDP22399.1"/>
    </source>
</evidence>
<feature type="transmembrane region" description="Helical" evidence="2">
    <location>
        <begin position="163"/>
        <end position="185"/>
    </location>
</feature>
<evidence type="ECO:0000256" key="1">
    <source>
        <dbReference type="SAM" id="MobiDB-lite"/>
    </source>
</evidence>
<organism evidence="3 4">
    <name type="scientific">Jatropha curcas</name>
    <name type="common">Barbados nut</name>
    <dbReference type="NCBI Taxonomy" id="180498"/>
    <lineage>
        <taxon>Eukaryota</taxon>
        <taxon>Viridiplantae</taxon>
        <taxon>Streptophyta</taxon>
        <taxon>Embryophyta</taxon>
        <taxon>Tracheophyta</taxon>
        <taxon>Spermatophyta</taxon>
        <taxon>Magnoliopsida</taxon>
        <taxon>eudicotyledons</taxon>
        <taxon>Gunneridae</taxon>
        <taxon>Pentapetalae</taxon>
        <taxon>rosids</taxon>
        <taxon>fabids</taxon>
        <taxon>Malpighiales</taxon>
        <taxon>Euphorbiaceae</taxon>
        <taxon>Crotonoideae</taxon>
        <taxon>Jatropheae</taxon>
        <taxon>Jatropha</taxon>
    </lineage>
</organism>
<feature type="compositionally biased region" description="Polar residues" evidence="1">
    <location>
        <begin position="35"/>
        <end position="44"/>
    </location>
</feature>
<feature type="region of interest" description="Disordered" evidence="1">
    <location>
        <begin position="32"/>
        <end position="98"/>
    </location>
</feature>
<sequence length="197" mass="21712">MALQIYSPSCLTKKSYQHLLYAPVLLSKTKPKLRIQSQNPTTDTENTKDSATLKKSTARGLGFGSSSPAASTKNPNKASASDVTSKKKQKGKRERASIIRRTPVEKPSFVSQVDETKAKEQSKNESAFLLAWLGLGGIILVEGIVLAASGFLPEEWDKFFVKYLYPSFTPTVFLFVAGTVAYGVLKYLQNEKLKDQN</sequence>
<dbReference type="AlphaFoldDB" id="A0A067JS76"/>
<evidence type="ECO:0000313" key="4">
    <source>
        <dbReference type="Proteomes" id="UP000027138"/>
    </source>
</evidence>
<feature type="transmembrane region" description="Helical" evidence="2">
    <location>
        <begin position="127"/>
        <end position="151"/>
    </location>
</feature>
<dbReference type="PANTHER" id="PTHR37385:SF2">
    <property type="entry name" value="PROTEIN LPA2"/>
    <property type="match status" value="1"/>
</dbReference>
<evidence type="ECO:0008006" key="5">
    <source>
        <dbReference type="Google" id="ProtNLM"/>
    </source>
</evidence>
<keyword evidence="2" id="KW-0472">Membrane</keyword>
<reference evidence="3 4" key="1">
    <citation type="journal article" date="2014" name="PLoS ONE">
        <title>Global Analysis of Gene Expression Profiles in Physic Nut (Jatropha curcas L.) Seedlings Exposed to Salt Stress.</title>
        <authorList>
            <person name="Zhang L."/>
            <person name="Zhang C."/>
            <person name="Wu P."/>
            <person name="Chen Y."/>
            <person name="Li M."/>
            <person name="Jiang H."/>
            <person name="Wu G."/>
        </authorList>
    </citation>
    <scope>NUCLEOTIDE SEQUENCE [LARGE SCALE GENOMIC DNA]</scope>
    <source>
        <strain evidence="4">cv. GZQX0401</strain>
        <tissue evidence="3">Young leaves</tissue>
    </source>
</reference>
<keyword evidence="2" id="KW-1133">Transmembrane helix</keyword>
<dbReference type="PANTHER" id="PTHR37385">
    <property type="entry name" value="PROTEIN LOW PSII ACCUMULATION 2, CHLOROPLASTIC"/>
    <property type="match status" value="1"/>
</dbReference>
<evidence type="ECO:0000256" key="2">
    <source>
        <dbReference type="SAM" id="Phobius"/>
    </source>
</evidence>